<keyword evidence="1" id="KW-0732">Signal</keyword>
<organism evidence="2 3">
    <name type="scientific">Plesiocystis pacifica SIR-1</name>
    <dbReference type="NCBI Taxonomy" id="391625"/>
    <lineage>
        <taxon>Bacteria</taxon>
        <taxon>Pseudomonadati</taxon>
        <taxon>Myxococcota</taxon>
        <taxon>Polyangia</taxon>
        <taxon>Nannocystales</taxon>
        <taxon>Nannocystaceae</taxon>
        <taxon>Plesiocystis</taxon>
    </lineage>
</organism>
<dbReference type="STRING" id="391625.PPSIR1_13750"/>
<dbReference type="RefSeq" id="WP_006977140.1">
    <property type="nucleotide sequence ID" value="NZ_ABCS01000188.1"/>
</dbReference>
<name>A6GKA4_9BACT</name>
<feature type="chain" id="PRO_5002697550" description="Right handed beta helix domain-containing protein" evidence="1">
    <location>
        <begin position="23"/>
        <end position="474"/>
    </location>
</feature>
<proteinExistence type="predicted"/>
<evidence type="ECO:0000313" key="3">
    <source>
        <dbReference type="Proteomes" id="UP000005801"/>
    </source>
</evidence>
<dbReference type="Gene3D" id="2.160.20.10">
    <property type="entry name" value="Single-stranded right-handed beta-helix, Pectin lyase-like"/>
    <property type="match status" value="1"/>
</dbReference>
<protein>
    <recommendedName>
        <fullName evidence="4">Right handed beta helix domain-containing protein</fullName>
    </recommendedName>
</protein>
<sequence length="474" mass="49355">MKTIETLLITASVFLAPAIANAAVCQVDPSGSFGMPHATIDDAIAFGGCDAANSIIEVYCPAGGCTHPSATISGLSDITVVSAELWGHGPVQMTNSYSANALSIDASTGIVIEGFDLITANDRAIEIVDSEVVVLGLPGLGRYTQTSGTTGVYVEGNSQVELLYVGMTFSGTGLEVLTGGSAMAPQVAATGMVAMNNDRAAVVDGSPGPVLDIRSDYGLAVHNYVMRNDEGIYAGGESDVTIDHTLFAANLRLWPGSPLAPVLLEVDGHADMTLRNVLIYDNDAKPNPGVQVPWSMFRWPWSCGGSPCLNTPGKILEHGSSGMVEIVASTVIDNQTDLVFNISGSGSGQMIVDHTILAHNWGKVFSMSSFSGCPPVQGVASYFWDNRVNAAPVGCPPPGIGIWDPAPISAGFTPDDVPGFPSIPAPFGDLYWVTSYEPMAPYALPAGLYAGPSWAVDGSTIDGDPLDVGYHNPL</sequence>
<feature type="signal peptide" evidence="1">
    <location>
        <begin position="1"/>
        <end position="22"/>
    </location>
</feature>
<comment type="caution">
    <text evidence="2">The sequence shown here is derived from an EMBL/GenBank/DDBJ whole genome shotgun (WGS) entry which is preliminary data.</text>
</comment>
<gene>
    <name evidence="2" type="ORF">PPSIR1_13750</name>
</gene>
<evidence type="ECO:0000256" key="1">
    <source>
        <dbReference type="SAM" id="SignalP"/>
    </source>
</evidence>
<evidence type="ECO:0000313" key="2">
    <source>
        <dbReference type="EMBL" id="EDM73697.1"/>
    </source>
</evidence>
<dbReference type="Proteomes" id="UP000005801">
    <property type="component" value="Unassembled WGS sequence"/>
</dbReference>
<reference evidence="2 3" key="1">
    <citation type="submission" date="2007-06" db="EMBL/GenBank/DDBJ databases">
        <authorList>
            <person name="Shimkets L."/>
            <person name="Ferriera S."/>
            <person name="Johnson J."/>
            <person name="Kravitz S."/>
            <person name="Beeson K."/>
            <person name="Sutton G."/>
            <person name="Rogers Y.-H."/>
            <person name="Friedman R."/>
            <person name="Frazier M."/>
            <person name="Venter J.C."/>
        </authorList>
    </citation>
    <scope>NUCLEOTIDE SEQUENCE [LARGE SCALE GENOMIC DNA]</scope>
    <source>
        <strain evidence="2 3">SIR-1</strain>
    </source>
</reference>
<keyword evidence="3" id="KW-1185">Reference proteome</keyword>
<dbReference type="InterPro" id="IPR012334">
    <property type="entry name" value="Pectin_lyas_fold"/>
</dbReference>
<dbReference type="EMBL" id="ABCS01000188">
    <property type="protein sequence ID" value="EDM73697.1"/>
    <property type="molecule type" value="Genomic_DNA"/>
</dbReference>
<dbReference type="InterPro" id="IPR011050">
    <property type="entry name" value="Pectin_lyase_fold/virulence"/>
</dbReference>
<dbReference type="SUPFAM" id="SSF51126">
    <property type="entry name" value="Pectin lyase-like"/>
    <property type="match status" value="1"/>
</dbReference>
<dbReference type="AlphaFoldDB" id="A6GKA4"/>
<accession>A6GKA4</accession>
<evidence type="ECO:0008006" key="4">
    <source>
        <dbReference type="Google" id="ProtNLM"/>
    </source>
</evidence>